<comment type="caution">
    <text evidence="9">The sequence shown here is derived from an EMBL/GenBank/DDBJ whole genome shotgun (WGS) entry which is preliminary data.</text>
</comment>
<dbReference type="InterPro" id="IPR048327">
    <property type="entry name" value="Dyp_perox_N"/>
</dbReference>
<evidence type="ECO:0000256" key="1">
    <source>
        <dbReference type="ARBA" id="ARBA00001970"/>
    </source>
</evidence>
<proteinExistence type="inferred from homology"/>
<reference evidence="10" key="1">
    <citation type="journal article" date="2018" name="Front. Microbiol.">
        <title>Genome-Based Analysis Reveals the Taxonomy and Diversity of the Family Idiomarinaceae.</title>
        <authorList>
            <person name="Liu Y."/>
            <person name="Lai Q."/>
            <person name="Shao Z."/>
        </authorList>
    </citation>
    <scope>NUCLEOTIDE SEQUENCE [LARGE SCALE GENOMIC DNA]</scope>
    <source>
        <strain evidence="10">GBPy7</strain>
    </source>
</reference>
<evidence type="ECO:0000313" key="9">
    <source>
        <dbReference type="EMBL" id="RUO23578.1"/>
    </source>
</evidence>
<dbReference type="InterPro" id="IPR048328">
    <property type="entry name" value="Dyp_perox_C"/>
</dbReference>
<keyword evidence="3" id="KW-0479">Metal-binding</keyword>
<evidence type="ECO:0000256" key="3">
    <source>
        <dbReference type="ARBA" id="ARBA00022723"/>
    </source>
</evidence>
<evidence type="ECO:0000259" key="8">
    <source>
        <dbReference type="Pfam" id="PF20628"/>
    </source>
</evidence>
<keyword evidence="5" id="KW-0408">Iron</keyword>
<name>A0A432W2Z8_9GAMM</name>
<dbReference type="PANTHER" id="PTHR30521:SF0">
    <property type="entry name" value="DYP-TYPE PEROXIDASE FAMILY PROTEIN"/>
    <property type="match status" value="1"/>
</dbReference>
<evidence type="ECO:0000256" key="6">
    <source>
        <dbReference type="ARBA" id="ARBA00025737"/>
    </source>
</evidence>
<keyword evidence="4" id="KW-0560">Oxidoreductase</keyword>
<organism evidence="9 10">
    <name type="scientific">Aliidiomarina iranensis</name>
    <dbReference type="NCBI Taxonomy" id="1434071"/>
    <lineage>
        <taxon>Bacteria</taxon>
        <taxon>Pseudomonadati</taxon>
        <taxon>Pseudomonadota</taxon>
        <taxon>Gammaproteobacteria</taxon>
        <taxon>Alteromonadales</taxon>
        <taxon>Idiomarinaceae</taxon>
        <taxon>Aliidiomarina</taxon>
    </lineage>
</organism>
<dbReference type="Proteomes" id="UP000288395">
    <property type="component" value="Unassembled WGS sequence"/>
</dbReference>
<dbReference type="SUPFAM" id="SSF54909">
    <property type="entry name" value="Dimeric alpha+beta barrel"/>
    <property type="match status" value="1"/>
</dbReference>
<dbReference type="GO" id="GO:0005829">
    <property type="term" value="C:cytosol"/>
    <property type="evidence" value="ECO:0007669"/>
    <property type="project" value="TreeGrafter"/>
</dbReference>
<keyword evidence="2 9" id="KW-0575">Peroxidase</keyword>
<evidence type="ECO:0000256" key="5">
    <source>
        <dbReference type="ARBA" id="ARBA00023004"/>
    </source>
</evidence>
<dbReference type="OrthoDB" id="3251355at2"/>
<evidence type="ECO:0000256" key="2">
    <source>
        <dbReference type="ARBA" id="ARBA00022559"/>
    </source>
</evidence>
<feature type="domain" description="Dyp-type peroxidase N-terminal" evidence="7">
    <location>
        <begin position="29"/>
        <end position="137"/>
    </location>
</feature>
<dbReference type="AlphaFoldDB" id="A0A432W2Z8"/>
<dbReference type="Pfam" id="PF20628">
    <property type="entry name" value="Dyp_perox_C"/>
    <property type="match status" value="1"/>
</dbReference>
<dbReference type="InterPro" id="IPR006314">
    <property type="entry name" value="Dyp_peroxidase"/>
</dbReference>
<comment type="similarity">
    <text evidence="6">Belongs to the DyP-type peroxidase family.</text>
</comment>
<dbReference type="GO" id="GO:0004601">
    <property type="term" value="F:peroxidase activity"/>
    <property type="evidence" value="ECO:0007669"/>
    <property type="project" value="UniProtKB-KW"/>
</dbReference>
<sequence>MGQIIRAQSGVCAEASLHGLVLLLHVVSEDVAKIRHKLARYPEQVGSLEDRFSESMLSVVLAIGEPYWDVLSPDERPDALKSIPDYARSEHPLPITPYDIAIVIRSDRVDANYLAGLHLVQWLGDLVTLAEQNQPFRCLDGRDLFGFKYTNESIAGAMRRQRALITEENDPTFAGGSHFWLLQSKLDVQRFHLLTQAEQERIMGREKVSGRRLKTTQSATHADKTAGDIWRLHMPYGSLLRPQEVSLLFSNQVNLLDLWIRNRFLADDDGQSDPLLEYVHVEHASAYFIPALNWFNRL</sequence>
<gene>
    <name evidence="9" type="ORF">CWE08_02735</name>
</gene>
<dbReference type="NCBIfam" id="TIGR01413">
    <property type="entry name" value="Dyp_perox_fam"/>
    <property type="match status" value="1"/>
</dbReference>
<keyword evidence="10" id="KW-1185">Reference proteome</keyword>
<dbReference type="RefSeq" id="WP_126765342.1">
    <property type="nucleotide sequence ID" value="NZ_PIPJ01000001.1"/>
</dbReference>
<evidence type="ECO:0000313" key="10">
    <source>
        <dbReference type="Proteomes" id="UP000288395"/>
    </source>
</evidence>
<dbReference type="PROSITE" id="PS51404">
    <property type="entry name" value="DYP_PEROXIDASE"/>
    <property type="match status" value="1"/>
</dbReference>
<feature type="domain" description="Dyp-type peroxidase C-terminal" evidence="8">
    <location>
        <begin position="141"/>
        <end position="292"/>
    </location>
</feature>
<protein>
    <submittedName>
        <fullName evidence="9">Peroxidase</fullName>
    </submittedName>
</protein>
<dbReference type="GO" id="GO:0046872">
    <property type="term" value="F:metal ion binding"/>
    <property type="evidence" value="ECO:0007669"/>
    <property type="project" value="UniProtKB-KW"/>
</dbReference>
<comment type="cofactor">
    <cofactor evidence="1">
        <name>heme b</name>
        <dbReference type="ChEBI" id="CHEBI:60344"/>
    </cofactor>
</comment>
<dbReference type="GO" id="GO:0020037">
    <property type="term" value="F:heme binding"/>
    <property type="evidence" value="ECO:0007669"/>
    <property type="project" value="InterPro"/>
</dbReference>
<dbReference type="PANTHER" id="PTHR30521">
    <property type="entry name" value="DEFERROCHELATASE/PEROXIDASE"/>
    <property type="match status" value="1"/>
</dbReference>
<accession>A0A432W2Z8</accession>
<evidence type="ECO:0000256" key="4">
    <source>
        <dbReference type="ARBA" id="ARBA00023002"/>
    </source>
</evidence>
<dbReference type="EMBL" id="PIPJ01000001">
    <property type="protein sequence ID" value="RUO23578.1"/>
    <property type="molecule type" value="Genomic_DNA"/>
</dbReference>
<evidence type="ECO:0000259" key="7">
    <source>
        <dbReference type="Pfam" id="PF04261"/>
    </source>
</evidence>
<dbReference type="InterPro" id="IPR011008">
    <property type="entry name" value="Dimeric_a/b-barrel"/>
</dbReference>
<dbReference type="Pfam" id="PF04261">
    <property type="entry name" value="Dyp_perox_N"/>
    <property type="match status" value="1"/>
</dbReference>